<feature type="compositionally biased region" description="Polar residues" evidence="1">
    <location>
        <begin position="152"/>
        <end position="171"/>
    </location>
</feature>
<name>A0A5B0PK97_PUCGR</name>
<evidence type="ECO:0000256" key="2">
    <source>
        <dbReference type="SAM" id="SignalP"/>
    </source>
</evidence>
<comment type="caution">
    <text evidence="3">The sequence shown here is derived from an EMBL/GenBank/DDBJ whole genome shotgun (WGS) entry which is preliminary data.</text>
</comment>
<feature type="region of interest" description="Disordered" evidence="1">
    <location>
        <begin position="134"/>
        <end position="231"/>
    </location>
</feature>
<organism evidence="3 4">
    <name type="scientific">Puccinia graminis f. sp. tritici</name>
    <dbReference type="NCBI Taxonomy" id="56615"/>
    <lineage>
        <taxon>Eukaryota</taxon>
        <taxon>Fungi</taxon>
        <taxon>Dikarya</taxon>
        <taxon>Basidiomycota</taxon>
        <taxon>Pucciniomycotina</taxon>
        <taxon>Pucciniomycetes</taxon>
        <taxon>Pucciniales</taxon>
        <taxon>Pucciniaceae</taxon>
        <taxon>Puccinia</taxon>
    </lineage>
</organism>
<reference evidence="3 4" key="1">
    <citation type="submission" date="2019-05" db="EMBL/GenBank/DDBJ databases">
        <title>Emergence of the Ug99 lineage of the wheat stem rust pathogen through somatic hybridization.</title>
        <authorList>
            <person name="Li F."/>
            <person name="Upadhyaya N.M."/>
            <person name="Sperschneider J."/>
            <person name="Matny O."/>
            <person name="Nguyen-Phuc H."/>
            <person name="Mago R."/>
            <person name="Raley C."/>
            <person name="Miller M.E."/>
            <person name="Silverstein K.A.T."/>
            <person name="Henningsen E."/>
            <person name="Hirsch C.D."/>
            <person name="Visser B."/>
            <person name="Pretorius Z.A."/>
            <person name="Steffenson B.J."/>
            <person name="Schwessinger B."/>
            <person name="Dodds P.N."/>
            <person name="Figueroa M."/>
        </authorList>
    </citation>
    <scope>NUCLEOTIDE SEQUENCE [LARGE SCALE GENOMIC DNA]</scope>
    <source>
        <strain evidence="3">21-0</strain>
    </source>
</reference>
<feature type="chain" id="PRO_5022883542" evidence="2">
    <location>
        <begin position="24"/>
        <end position="487"/>
    </location>
</feature>
<keyword evidence="4" id="KW-1185">Reference proteome</keyword>
<feature type="signal peptide" evidence="2">
    <location>
        <begin position="1"/>
        <end position="23"/>
    </location>
</feature>
<evidence type="ECO:0000313" key="3">
    <source>
        <dbReference type="EMBL" id="KAA1101995.1"/>
    </source>
</evidence>
<dbReference type="OrthoDB" id="10288202at2759"/>
<feature type="region of interest" description="Disordered" evidence="1">
    <location>
        <begin position="60"/>
        <end position="111"/>
    </location>
</feature>
<keyword evidence="2" id="KW-0732">Signal</keyword>
<proteinExistence type="predicted"/>
<dbReference type="Proteomes" id="UP000324748">
    <property type="component" value="Unassembled WGS sequence"/>
</dbReference>
<feature type="compositionally biased region" description="Polar residues" evidence="1">
    <location>
        <begin position="70"/>
        <end position="82"/>
    </location>
</feature>
<sequence length="487" mass="54544">MTRIRLTFLGLVLCYSNLVITMAGEGMTSLSHPPAHDMDQWMSDHLDDITDCNLLVPSNKPRLSDEHTHSINLDSDNPNSNEFIEGYSSDLFHSPESPRSDSSSSYSVGSEFRDKDIHEAVNSYQPSLPMVKEGGQAQELKVADQQADQHESLSSVKSKPRSQRQTGSDSAPATWGSRGQLMEGPQPDQGQELESPDNLENDVVLLQKAQRATRKRKTPVQASTGDPYSAMDDGKLMKELVIYARKLSESQSAEDREAFRIVQAQIAARKETLIKLQRLQVTDASREQLDNKIVQEPDSELTERKIFIFRNPPPHSDRVSIRLLGDNRTKGAIYVGERLVTRVDKVAQFLDIFDHLFSRLALNNNERGIRPAQAGDHREVLDRFYNLIFTETMEHPPLMGSAKRSSLTGEQPKKFSPAQMSLYKVLTQRAELTNAQAAAVALKFRQEFDKPMSPISAMPLHELVAKASSLDPSLEPVKKVKKKEPVS</sequence>
<dbReference type="EMBL" id="VSWC01000053">
    <property type="protein sequence ID" value="KAA1101995.1"/>
    <property type="molecule type" value="Genomic_DNA"/>
</dbReference>
<protein>
    <submittedName>
        <fullName evidence="3">Uncharacterized protein</fullName>
    </submittedName>
</protein>
<evidence type="ECO:0000256" key="1">
    <source>
        <dbReference type="SAM" id="MobiDB-lite"/>
    </source>
</evidence>
<accession>A0A5B0PK97</accession>
<dbReference type="AlphaFoldDB" id="A0A5B0PK97"/>
<evidence type="ECO:0000313" key="4">
    <source>
        <dbReference type="Proteomes" id="UP000324748"/>
    </source>
</evidence>
<gene>
    <name evidence="3" type="ORF">PGT21_034789</name>
</gene>
<feature type="compositionally biased region" description="Low complexity" evidence="1">
    <location>
        <begin position="94"/>
        <end position="110"/>
    </location>
</feature>